<keyword evidence="6" id="KW-1185">Reference proteome</keyword>
<dbReference type="GO" id="GO:0003677">
    <property type="term" value="F:DNA binding"/>
    <property type="evidence" value="ECO:0007669"/>
    <property type="project" value="UniProtKB-KW"/>
</dbReference>
<evidence type="ECO:0000259" key="4">
    <source>
        <dbReference type="PROSITE" id="PS50995"/>
    </source>
</evidence>
<evidence type="ECO:0000256" key="2">
    <source>
        <dbReference type="ARBA" id="ARBA00023125"/>
    </source>
</evidence>
<dbReference type="RefSeq" id="WP_132282680.1">
    <property type="nucleotide sequence ID" value="NZ_SMGQ01000013.1"/>
</dbReference>
<keyword evidence="2 5" id="KW-0238">DNA-binding</keyword>
<dbReference type="GO" id="GO:0003700">
    <property type="term" value="F:DNA-binding transcription factor activity"/>
    <property type="evidence" value="ECO:0007669"/>
    <property type="project" value="InterPro"/>
</dbReference>
<dbReference type="InterPro" id="IPR023187">
    <property type="entry name" value="Tscrpt_reg_MarR-type_CS"/>
</dbReference>
<dbReference type="AlphaFoldDB" id="A0A4R1MSC3"/>
<dbReference type="OrthoDB" id="9799663at2"/>
<dbReference type="PRINTS" id="PR00598">
    <property type="entry name" value="HTHMARR"/>
</dbReference>
<keyword evidence="3" id="KW-0804">Transcription</keyword>
<keyword evidence="1" id="KW-0805">Transcription regulation</keyword>
<organism evidence="5 6">
    <name type="scientific">Natranaerovirga hydrolytica</name>
    <dbReference type="NCBI Taxonomy" id="680378"/>
    <lineage>
        <taxon>Bacteria</taxon>
        <taxon>Bacillati</taxon>
        <taxon>Bacillota</taxon>
        <taxon>Clostridia</taxon>
        <taxon>Lachnospirales</taxon>
        <taxon>Natranaerovirgaceae</taxon>
        <taxon>Natranaerovirga</taxon>
    </lineage>
</organism>
<dbReference type="InterPro" id="IPR036388">
    <property type="entry name" value="WH-like_DNA-bd_sf"/>
</dbReference>
<gene>
    <name evidence="5" type="ORF">EDC19_1978</name>
</gene>
<name>A0A4R1MSC3_9FIRM</name>
<evidence type="ECO:0000313" key="5">
    <source>
        <dbReference type="EMBL" id="TCK92823.1"/>
    </source>
</evidence>
<dbReference type="Proteomes" id="UP000294545">
    <property type="component" value="Unassembled WGS sequence"/>
</dbReference>
<accession>A0A4R1MSC3</accession>
<dbReference type="SMART" id="SM00347">
    <property type="entry name" value="HTH_MARR"/>
    <property type="match status" value="1"/>
</dbReference>
<sequence>MKEQKCNVRIGYLLNKAARMMKYHLEGKLKEIGLTVQQYAVIRDINAYESCDNKEDYLTPAMIAKRLDFNRPTITGILERLESSGWISRAINPTDRRSQFVTITDKAKEKIPELEQCSKETISDALKGLNEDEVNNLVRYLHIIIDNIDGF</sequence>
<evidence type="ECO:0000256" key="1">
    <source>
        <dbReference type="ARBA" id="ARBA00023015"/>
    </source>
</evidence>
<dbReference type="Gene3D" id="1.10.10.10">
    <property type="entry name" value="Winged helix-like DNA-binding domain superfamily/Winged helix DNA-binding domain"/>
    <property type="match status" value="1"/>
</dbReference>
<dbReference type="Pfam" id="PF01047">
    <property type="entry name" value="MarR"/>
    <property type="match status" value="1"/>
</dbReference>
<evidence type="ECO:0000313" key="6">
    <source>
        <dbReference type="Proteomes" id="UP000294545"/>
    </source>
</evidence>
<dbReference type="PROSITE" id="PS50995">
    <property type="entry name" value="HTH_MARR_2"/>
    <property type="match status" value="1"/>
</dbReference>
<dbReference type="PROSITE" id="PS01117">
    <property type="entry name" value="HTH_MARR_1"/>
    <property type="match status" value="1"/>
</dbReference>
<reference evidence="5 6" key="1">
    <citation type="submission" date="2019-03" db="EMBL/GenBank/DDBJ databases">
        <title>Genomic Encyclopedia of Type Strains, Phase IV (KMG-IV): sequencing the most valuable type-strain genomes for metagenomic binning, comparative biology and taxonomic classification.</title>
        <authorList>
            <person name="Goeker M."/>
        </authorList>
    </citation>
    <scope>NUCLEOTIDE SEQUENCE [LARGE SCALE GENOMIC DNA]</scope>
    <source>
        <strain evidence="5 6">DSM 24176</strain>
    </source>
</reference>
<feature type="domain" description="HTH marR-type" evidence="4">
    <location>
        <begin position="7"/>
        <end position="146"/>
    </location>
</feature>
<comment type="caution">
    <text evidence="5">The sequence shown here is derived from an EMBL/GenBank/DDBJ whole genome shotgun (WGS) entry which is preliminary data.</text>
</comment>
<dbReference type="SUPFAM" id="SSF46785">
    <property type="entry name" value="Winged helix' DNA-binding domain"/>
    <property type="match status" value="1"/>
</dbReference>
<dbReference type="PANTHER" id="PTHR42756:SF1">
    <property type="entry name" value="TRANSCRIPTIONAL REPRESSOR OF EMRAB OPERON"/>
    <property type="match status" value="1"/>
</dbReference>
<dbReference type="InterPro" id="IPR036390">
    <property type="entry name" value="WH_DNA-bd_sf"/>
</dbReference>
<dbReference type="PANTHER" id="PTHR42756">
    <property type="entry name" value="TRANSCRIPTIONAL REGULATOR, MARR"/>
    <property type="match status" value="1"/>
</dbReference>
<proteinExistence type="predicted"/>
<dbReference type="InterPro" id="IPR000835">
    <property type="entry name" value="HTH_MarR-typ"/>
</dbReference>
<evidence type="ECO:0000256" key="3">
    <source>
        <dbReference type="ARBA" id="ARBA00023163"/>
    </source>
</evidence>
<dbReference type="EMBL" id="SMGQ01000013">
    <property type="protein sequence ID" value="TCK92823.1"/>
    <property type="molecule type" value="Genomic_DNA"/>
</dbReference>
<protein>
    <submittedName>
        <fullName evidence="5">DNA-binding MarR family transcriptional regulator</fullName>
    </submittedName>
</protein>